<dbReference type="Gene3D" id="3.40.390.10">
    <property type="entry name" value="Collagenase (Catalytic Domain)"/>
    <property type="match status" value="1"/>
</dbReference>
<keyword evidence="3" id="KW-0449">Lipoprotein</keyword>
<organism evidence="16 17">
    <name type="scientific">Dipteronia sinensis</name>
    <dbReference type="NCBI Taxonomy" id="43782"/>
    <lineage>
        <taxon>Eukaryota</taxon>
        <taxon>Viridiplantae</taxon>
        <taxon>Streptophyta</taxon>
        <taxon>Embryophyta</taxon>
        <taxon>Tracheophyta</taxon>
        <taxon>Spermatophyta</taxon>
        <taxon>Magnoliopsida</taxon>
        <taxon>eudicotyledons</taxon>
        <taxon>Gunneridae</taxon>
        <taxon>Pentapetalae</taxon>
        <taxon>rosids</taxon>
        <taxon>malvids</taxon>
        <taxon>Sapindales</taxon>
        <taxon>Sapindaceae</taxon>
        <taxon>Hippocastanoideae</taxon>
        <taxon>Acereae</taxon>
        <taxon>Dipteronia</taxon>
    </lineage>
</organism>
<dbReference type="GO" id="GO:0030198">
    <property type="term" value="P:extracellular matrix organization"/>
    <property type="evidence" value="ECO:0007669"/>
    <property type="project" value="TreeGrafter"/>
</dbReference>
<feature type="active site" evidence="12">
    <location>
        <position position="276"/>
    </location>
</feature>
<dbReference type="CDD" id="cd04278">
    <property type="entry name" value="ZnMc_MMP"/>
    <property type="match status" value="1"/>
</dbReference>
<keyword evidence="6 14" id="KW-0732">Signal</keyword>
<dbReference type="GO" id="GO:0098552">
    <property type="term" value="C:side of membrane"/>
    <property type="evidence" value="ECO:0007669"/>
    <property type="project" value="UniProtKB-KW"/>
</dbReference>
<sequence>MRNHIFLTAMIIIFSLLLAQTASSNPAFVQGNHLNINAGTMDNFKKLAGARSGEIFEGLSKVKEYLQNYGYISESATNFTNSFDEMLVTAIKLYQQYYNIEQTGRLDDKTIGQMMVPRCGNRDIGNDTSFIQHYSANHGNLQSVACYEIFEGRPRWKKRALTFAFLPQNKLSDNYKKTIARGFSKWQAVTPLSFRETGSYSKADIKIGFYSGEHGCGHAFDGVLGELAHAYAPPFGWFHFDNDENWVVHQGDQPGHNSKGPTMLTAIDLESVAIHEIGHLLGLGHSVDRNAIMFPTLTNGVRKIELQKDDVDGIQSLYGANPDSSESSPPSHAQNLFRGTPAVSRWWGPTLLAAMALVDIIFL</sequence>
<keyword evidence="5 13" id="KW-0479">Metal-binding</keyword>
<keyword evidence="4" id="KW-0645">Protease</keyword>
<evidence type="ECO:0000256" key="3">
    <source>
        <dbReference type="ARBA" id="ARBA00022622"/>
    </source>
</evidence>
<evidence type="ECO:0000256" key="7">
    <source>
        <dbReference type="ARBA" id="ARBA00022801"/>
    </source>
</evidence>
<feature type="binding site" evidence="13">
    <location>
        <position position="214"/>
    </location>
    <ligand>
        <name>Zn(2+)</name>
        <dbReference type="ChEBI" id="CHEBI:29105"/>
        <label>1</label>
    </ligand>
</feature>
<evidence type="ECO:0000256" key="10">
    <source>
        <dbReference type="ARBA" id="ARBA00023145"/>
    </source>
</evidence>
<evidence type="ECO:0000256" key="12">
    <source>
        <dbReference type="PIRSR" id="PIRSR621190-1"/>
    </source>
</evidence>
<feature type="binding site" evidence="13">
    <location>
        <position position="239"/>
    </location>
    <ligand>
        <name>Zn(2+)</name>
        <dbReference type="ChEBI" id="CHEBI:29105"/>
        <label>1</label>
    </ligand>
</feature>
<keyword evidence="17" id="KW-1185">Reference proteome</keyword>
<evidence type="ECO:0000313" key="17">
    <source>
        <dbReference type="Proteomes" id="UP001281410"/>
    </source>
</evidence>
<feature type="binding site" evidence="13">
    <location>
        <position position="204"/>
    </location>
    <ligand>
        <name>Ca(2+)</name>
        <dbReference type="ChEBI" id="CHEBI:29108"/>
        <label>2</label>
    </ligand>
</feature>
<evidence type="ECO:0000256" key="14">
    <source>
        <dbReference type="SAM" id="SignalP"/>
    </source>
</evidence>
<dbReference type="InterPro" id="IPR001818">
    <property type="entry name" value="Pept_M10_metallopeptidase"/>
</dbReference>
<feature type="binding site" description="in inhibited form" evidence="13">
    <location>
        <position position="119"/>
    </location>
    <ligand>
        <name>Zn(2+)</name>
        <dbReference type="ChEBI" id="CHEBI:29105"/>
        <label>2</label>
        <note>catalytic</note>
    </ligand>
</feature>
<dbReference type="GO" id="GO:0008270">
    <property type="term" value="F:zinc ion binding"/>
    <property type="evidence" value="ECO:0007669"/>
    <property type="project" value="InterPro"/>
</dbReference>
<evidence type="ECO:0000256" key="13">
    <source>
        <dbReference type="PIRSR" id="PIRSR621190-2"/>
    </source>
</evidence>
<proteinExistence type="inferred from homology"/>
<dbReference type="GO" id="GO:0030574">
    <property type="term" value="P:collagen catabolic process"/>
    <property type="evidence" value="ECO:0007669"/>
    <property type="project" value="TreeGrafter"/>
</dbReference>
<dbReference type="SMART" id="SM00235">
    <property type="entry name" value="ZnMc"/>
    <property type="match status" value="1"/>
</dbReference>
<dbReference type="PRINTS" id="PR00138">
    <property type="entry name" value="MATRIXIN"/>
</dbReference>
<dbReference type="Pfam" id="PF00413">
    <property type="entry name" value="Peptidase_M10"/>
    <property type="match status" value="1"/>
</dbReference>
<dbReference type="SUPFAM" id="SSF55486">
    <property type="entry name" value="Metalloproteases ('zincins'), catalytic domain"/>
    <property type="match status" value="1"/>
</dbReference>
<gene>
    <name evidence="16" type="ORF">Dsin_010242</name>
</gene>
<reference evidence="16" key="1">
    <citation type="journal article" date="2023" name="Plant J.">
        <title>Genome sequences and population genomics provide insights into the demographic history, inbreeding, and mutation load of two 'living fossil' tree species of Dipteronia.</title>
        <authorList>
            <person name="Feng Y."/>
            <person name="Comes H.P."/>
            <person name="Chen J."/>
            <person name="Zhu S."/>
            <person name="Lu R."/>
            <person name="Zhang X."/>
            <person name="Li P."/>
            <person name="Qiu J."/>
            <person name="Olsen K.M."/>
            <person name="Qiu Y."/>
        </authorList>
    </citation>
    <scope>NUCLEOTIDE SEQUENCE</scope>
    <source>
        <strain evidence="16">NBL</strain>
    </source>
</reference>
<keyword evidence="3" id="KW-0472">Membrane</keyword>
<feature type="binding site" evidence="13">
    <location>
        <position position="275"/>
    </location>
    <ligand>
        <name>Zn(2+)</name>
        <dbReference type="ChEBI" id="CHEBI:29105"/>
        <label>2</label>
        <note>catalytic</note>
    </ligand>
</feature>
<evidence type="ECO:0000256" key="6">
    <source>
        <dbReference type="ARBA" id="ARBA00022729"/>
    </source>
</evidence>
<name>A0AAE0ASC3_9ROSI</name>
<accession>A0AAE0ASC3</accession>
<feature type="signal peptide" evidence="14">
    <location>
        <begin position="1"/>
        <end position="24"/>
    </location>
</feature>
<evidence type="ECO:0000256" key="2">
    <source>
        <dbReference type="ARBA" id="ARBA00009614"/>
    </source>
</evidence>
<dbReference type="EMBL" id="JANJYJ010000003">
    <property type="protein sequence ID" value="KAK3223217.1"/>
    <property type="molecule type" value="Genomic_DNA"/>
</dbReference>
<keyword evidence="8 13" id="KW-0862">Zinc</keyword>
<dbReference type="InterPro" id="IPR006026">
    <property type="entry name" value="Peptidase_Metallo"/>
</dbReference>
<evidence type="ECO:0000256" key="11">
    <source>
        <dbReference type="ARBA" id="ARBA00023180"/>
    </source>
</evidence>
<keyword evidence="9" id="KW-0482">Metalloprotease</keyword>
<feature type="domain" description="Peptidase metallopeptidase" evidence="15">
    <location>
        <begin position="152"/>
        <end position="320"/>
    </location>
</feature>
<evidence type="ECO:0000256" key="8">
    <source>
        <dbReference type="ARBA" id="ARBA00022833"/>
    </source>
</evidence>
<comment type="cofactor">
    <cofactor evidence="13">
        <name>Ca(2+)</name>
        <dbReference type="ChEBI" id="CHEBI:29108"/>
    </cofactor>
    <text evidence="13">Can bind about 5 Ca(2+) ions per subunit.</text>
</comment>
<comment type="similarity">
    <text evidence="2">Belongs to the peptidase M10A family. Matrix metalloproteinases (MMPs) subfamily.</text>
</comment>
<dbReference type="Proteomes" id="UP001281410">
    <property type="component" value="Unassembled WGS sequence"/>
</dbReference>
<dbReference type="GO" id="GO:0005886">
    <property type="term" value="C:plasma membrane"/>
    <property type="evidence" value="ECO:0007669"/>
    <property type="project" value="UniProtKB-SubCell"/>
</dbReference>
<keyword evidence="11" id="KW-0325">Glycoprotein</keyword>
<dbReference type="GO" id="GO:0004222">
    <property type="term" value="F:metalloendopeptidase activity"/>
    <property type="evidence" value="ECO:0007669"/>
    <property type="project" value="InterPro"/>
</dbReference>
<feature type="binding site" evidence="13">
    <location>
        <position position="241"/>
    </location>
    <ligand>
        <name>Ca(2+)</name>
        <dbReference type="ChEBI" id="CHEBI:29108"/>
        <label>3</label>
    </ligand>
</feature>
<feature type="binding site" evidence="13">
    <location>
        <position position="293"/>
    </location>
    <ligand>
        <name>Zn(2+)</name>
        <dbReference type="ChEBI" id="CHEBI:29105"/>
        <label>2</label>
        <note>catalytic</note>
    </ligand>
</feature>
<evidence type="ECO:0000256" key="9">
    <source>
        <dbReference type="ARBA" id="ARBA00023049"/>
    </source>
</evidence>
<feature type="binding site" evidence="13">
    <location>
        <position position="244"/>
    </location>
    <ligand>
        <name>Ca(2+)</name>
        <dbReference type="ChEBI" id="CHEBI:29108"/>
        <label>3</label>
    </ligand>
</feature>
<dbReference type="FunFam" id="3.40.390.10:FF:000018">
    <property type="entry name" value="Metalloendoproteinase 1"/>
    <property type="match status" value="1"/>
</dbReference>
<dbReference type="InterPro" id="IPR021190">
    <property type="entry name" value="Pept_M10A"/>
</dbReference>
<dbReference type="InterPro" id="IPR033739">
    <property type="entry name" value="M10A_MMP"/>
</dbReference>
<dbReference type="SUPFAM" id="SSF47090">
    <property type="entry name" value="PGBD-like"/>
    <property type="match status" value="1"/>
</dbReference>
<feature type="binding site" evidence="13">
    <location>
        <position position="285"/>
    </location>
    <ligand>
        <name>Zn(2+)</name>
        <dbReference type="ChEBI" id="CHEBI:29105"/>
        <label>2</label>
        <note>catalytic</note>
    </ligand>
</feature>
<evidence type="ECO:0000259" key="15">
    <source>
        <dbReference type="SMART" id="SM00235"/>
    </source>
</evidence>
<feature type="binding site" evidence="13">
    <location>
        <position position="222"/>
    </location>
    <ligand>
        <name>Ca(2+)</name>
        <dbReference type="ChEBI" id="CHEBI:29108"/>
        <label>3</label>
    </ligand>
</feature>
<keyword evidence="3" id="KW-0336">GPI-anchor</keyword>
<dbReference type="GO" id="GO:0006508">
    <property type="term" value="P:proteolysis"/>
    <property type="evidence" value="ECO:0007669"/>
    <property type="project" value="UniProtKB-KW"/>
</dbReference>
<keyword evidence="13" id="KW-0106">Calcium</keyword>
<dbReference type="InterPro" id="IPR036365">
    <property type="entry name" value="PGBD-like_sf"/>
</dbReference>
<feature type="binding site" evidence="13">
    <location>
        <position position="229"/>
    </location>
    <ligand>
        <name>Zn(2+)</name>
        <dbReference type="ChEBI" id="CHEBI:29105"/>
        <label>1</label>
    </ligand>
</feature>
<dbReference type="GO" id="GO:0031012">
    <property type="term" value="C:extracellular matrix"/>
    <property type="evidence" value="ECO:0007669"/>
    <property type="project" value="InterPro"/>
</dbReference>
<dbReference type="AlphaFoldDB" id="A0AAE0ASC3"/>
<dbReference type="InterPro" id="IPR024079">
    <property type="entry name" value="MetalloPept_cat_dom_sf"/>
</dbReference>
<dbReference type="PANTHER" id="PTHR10201:SF272">
    <property type="entry name" value="METALLOENDOPROTEINASE 5-MMP"/>
    <property type="match status" value="1"/>
</dbReference>
<feature type="chain" id="PRO_5042230074" description="Peptidase metallopeptidase domain-containing protein" evidence="14">
    <location>
        <begin position="25"/>
        <end position="363"/>
    </location>
</feature>
<dbReference type="Pfam" id="PF01471">
    <property type="entry name" value="PG_binding_1"/>
    <property type="match status" value="1"/>
</dbReference>
<comment type="cofactor">
    <cofactor evidence="13">
        <name>Zn(2+)</name>
        <dbReference type="ChEBI" id="CHEBI:29105"/>
    </cofactor>
    <text evidence="13">Binds 2 Zn(2+) ions per subunit.</text>
</comment>
<keyword evidence="10" id="KW-0865">Zymogen</keyword>
<protein>
    <recommendedName>
        <fullName evidence="15">Peptidase metallopeptidase domain-containing protein</fullName>
    </recommendedName>
</protein>
<keyword evidence="7" id="KW-0378">Hydrolase</keyword>
<comment type="subcellular location">
    <subcellularLocation>
        <location evidence="1">Cell membrane</location>
        <topology evidence="1">Lipid-anchor</topology>
        <topology evidence="1">GPI-anchor</topology>
        <orientation evidence="1">Extracellular side</orientation>
    </subcellularLocation>
</comment>
<dbReference type="PANTHER" id="PTHR10201">
    <property type="entry name" value="MATRIX METALLOPROTEINASE"/>
    <property type="match status" value="1"/>
</dbReference>
<evidence type="ECO:0000313" key="16">
    <source>
        <dbReference type="EMBL" id="KAK3223217.1"/>
    </source>
</evidence>
<evidence type="ECO:0000256" key="4">
    <source>
        <dbReference type="ARBA" id="ARBA00022670"/>
    </source>
</evidence>
<dbReference type="InterPro" id="IPR002477">
    <property type="entry name" value="Peptidoglycan-bd-like"/>
</dbReference>
<evidence type="ECO:0000256" key="1">
    <source>
        <dbReference type="ARBA" id="ARBA00004471"/>
    </source>
</evidence>
<feature type="binding site" evidence="13">
    <location>
        <position position="221"/>
    </location>
    <ligand>
        <name>Ca(2+)</name>
        <dbReference type="ChEBI" id="CHEBI:29108"/>
        <label>3</label>
    </ligand>
</feature>
<feature type="binding site" evidence="13">
    <location>
        <position position="244"/>
    </location>
    <ligand>
        <name>Ca(2+)</name>
        <dbReference type="ChEBI" id="CHEBI:29108"/>
        <label>1</label>
    </ligand>
</feature>
<evidence type="ECO:0000256" key="5">
    <source>
        <dbReference type="ARBA" id="ARBA00022723"/>
    </source>
</evidence>
<comment type="caution">
    <text evidence="16">The sequence shown here is derived from an EMBL/GenBank/DDBJ whole genome shotgun (WGS) entry which is preliminary data.</text>
</comment>
<feature type="binding site" evidence="13">
    <location>
        <position position="279"/>
    </location>
    <ligand>
        <name>Zn(2+)</name>
        <dbReference type="ChEBI" id="CHEBI:29105"/>
        <label>2</label>
        <note>catalytic</note>
    </ligand>
</feature>